<proteinExistence type="predicted"/>
<name>A0AAV5WA74_9BILA</name>
<dbReference type="EMBL" id="BTSY01000005">
    <property type="protein sequence ID" value="GMT27644.1"/>
    <property type="molecule type" value="Genomic_DNA"/>
</dbReference>
<gene>
    <name evidence="1" type="ORF">PFISCL1PPCAC_18941</name>
</gene>
<dbReference type="Proteomes" id="UP001432322">
    <property type="component" value="Unassembled WGS sequence"/>
</dbReference>
<organism evidence="1 2">
    <name type="scientific">Pristionchus fissidentatus</name>
    <dbReference type="NCBI Taxonomy" id="1538716"/>
    <lineage>
        <taxon>Eukaryota</taxon>
        <taxon>Metazoa</taxon>
        <taxon>Ecdysozoa</taxon>
        <taxon>Nematoda</taxon>
        <taxon>Chromadorea</taxon>
        <taxon>Rhabditida</taxon>
        <taxon>Rhabditina</taxon>
        <taxon>Diplogasteromorpha</taxon>
        <taxon>Diplogasteroidea</taxon>
        <taxon>Neodiplogasteridae</taxon>
        <taxon>Pristionchus</taxon>
    </lineage>
</organism>
<sequence length="204" mass="23771">DRFSKKCSIQKLDVNFIGNLSLTDTISSLINRIVNSSATRIDIDGPEIADCINEIFTRSFIFDLLKEKEIVNVKVYCRALKFNDIIKLREQVEKTARVGLLSLKIDRFTAGELEQEFMAEDYETSGTWMRQDCTRESSIVNTIVRCHSTFDGDCFHVFFYKKSGWESRCEKIETLVEEILTGDQFCDEKDYDYSFNTPYDEEDY</sequence>
<accession>A0AAV5WA74</accession>
<feature type="non-terminal residue" evidence="1">
    <location>
        <position position="1"/>
    </location>
</feature>
<protein>
    <submittedName>
        <fullName evidence="1">Uncharacterized protein</fullName>
    </submittedName>
</protein>
<dbReference type="AlphaFoldDB" id="A0AAV5WA74"/>
<evidence type="ECO:0000313" key="1">
    <source>
        <dbReference type="EMBL" id="GMT27644.1"/>
    </source>
</evidence>
<keyword evidence="2" id="KW-1185">Reference proteome</keyword>
<reference evidence="1" key="1">
    <citation type="submission" date="2023-10" db="EMBL/GenBank/DDBJ databases">
        <title>Genome assembly of Pristionchus species.</title>
        <authorList>
            <person name="Yoshida K."/>
            <person name="Sommer R.J."/>
        </authorList>
    </citation>
    <scope>NUCLEOTIDE SEQUENCE</scope>
    <source>
        <strain evidence="1">RS5133</strain>
    </source>
</reference>
<comment type="caution">
    <text evidence="1">The sequence shown here is derived from an EMBL/GenBank/DDBJ whole genome shotgun (WGS) entry which is preliminary data.</text>
</comment>
<evidence type="ECO:0000313" key="2">
    <source>
        <dbReference type="Proteomes" id="UP001432322"/>
    </source>
</evidence>